<dbReference type="PANTHER" id="PTHR34297:SF3">
    <property type="entry name" value="ALKALINE SHOCK PROTEIN 23"/>
    <property type="match status" value="1"/>
</dbReference>
<evidence type="ECO:0000313" key="4">
    <source>
        <dbReference type="Proteomes" id="UP001597252"/>
    </source>
</evidence>
<dbReference type="EMBL" id="JBHTON010000021">
    <property type="protein sequence ID" value="MFD1485119.1"/>
    <property type="molecule type" value="Genomic_DNA"/>
</dbReference>
<dbReference type="RefSeq" id="WP_225419510.1">
    <property type="nucleotide sequence ID" value="NZ_JBHTON010000021.1"/>
</dbReference>
<organism evidence="3 4">
    <name type="scientific">Lacticaseibacillus baoqingensis</name>
    <dbReference type="NCBI Taxonomy" id="2486013"/>
    <lineage>
        <taxon>Bacteria</taxon>
        <taxon>Bacillati</taxon>
        <taxon>Bacillota</taxon>
        <taxon>Bacilli</taxon>
        <taxon>Lactobacillales</taxon>
        <taxon>Lactobacillaceae</taxon>
        <taxon>Lacticaseibacillus</taxon>
    </lineage>
</organism>
<accession>A0ABW4E8E2</accession>
<dbReference type="Proteomes" id="UP001597252">
    <property type="component" value="Unassembled WGS sequence"/>
</dbReference>
<evidence type="ECO:0000256" key="2">
    <source>
        <dbReference type="ARBA" id="ARBA00039575"/>
    </source>
</evidence>
<reference evidence="4" key="1">
    <citation type="journal article" date="2019" name="Int. J. Syst. Evol. Microbiol.">
        <title>The Global Catalogue of Microorganisms (GCM) 10K type strain sequencing project: providing services to taxonomists for standard genome sequencing and annotation.</title>
        <authorList>
            <consortium name="The Broad Institute Genomics Platform"/>
            <consortium name="The Broad Institute Genome Sequencing Center for Infectious Disease"/>
            <person name="Wu L."/>
            <person name="Ma J."/>
        </authorList>
    </citation>
    <scope>NUCLEOTIDE SEQUENCE [LARGE SCALE GENOMIC DNA]</scope>
    <source>
        <strain evidence="4">CCM 8903</strain>
    </source>
</reference>
<protein>
    <recommendedName>
        <fullName evidence="2">Stress response regulator gls24 homolog</fullName>
    </recommendedName>
</protein>
<comment type="similarity">
    <text evidence="1">Belongs to the asp23 family.</text>
</comment>
<proteinExistence type="inferred from homology"/>
<evidence type="ECO:0000256" key="1">
    <source>
        <dbReference type="ARBA" id="ARBA00005721"/>
    </source>
</evidence>
<dbReference type="InterPro" id="IPR005531">
    <property type="entry name" value="Asp23"/>
</dbReference>
<name>A0ABW4E8E2_9LACO</name>
<gene>
    <name evidence="3" type="ORF">ACFQ5J_07745</name>
</gene>
<keyword evidence="4" id="KW-1185">Reference proteome</keyword>
<dbReference type="PANTHER" id="PTHR34297">
    <property type="entry name" value="HYPOTHETICAL CYTOSOLIC PROTEIN-RELATED"/>
    <property type="match status" value="1"/>
</dbReference>
<evidence type="ECO:0000313" key="3">
    <source>
        <dbReference type="EMBL" id="MFD1485119.1"/>
    </source>
</evidence>
<comment type="caution">
    <text evidence="3">The sequence shown here is derived from an EMBL/GenBank/DDBJ whole genome shotgun (WGS) entry which is preliminary data.</text>
</comment>
<sequence length="126" mass="13953">MNDLTTLKANSHLTFDDRVLEKIAGICAQDIDGLLEMDGNMLDSLTETLGKDARVTKGITAEVSETDVTIEMTAIVAYDTDTQALFDTLCQRIDRAVTHMTGLKLNELNLHIQDVLTRKEWKAAKA</sequence>
<dbReference type="Pfam" id="PF03780">
    <property type="entry name" value="Asp23"/>
    <property type="match status" value="1"/>
</dbReference>